<dbReference type="GO" id="GO:0005975">
    <property type="term" value="P:carbohydrate metabolic process"/>
    <property type="evidence" value="ECO:0007669"/>
    <property type="project" value="InterPro"/>
</dbReference>
<evidence type="ECO:0000256" key="2">
    <source>
        <dbReference type="ARBA" id="ARBA00022801"/>
    </source>
</evidence>
<dbReference type="Gene3D" id="3.20.20.80">
    <property type="entry name" value="Glycosidases"/>
    <property type="match status" value="2"/>
</dbReference>
<dbReference type="PANTHER" id="PTHR10357">
    <property type="entry name" value="ALPHA-AMYLASE FAMILY MEMBER"/>
    <property type="match status" value="1"/>
</dbReference>
<dbReference type="Pfam" id="PF02903">
    <property type="entry name" value="Alpha-amylase_N"/>
    <property type="match status" value="1"/>
</dbReference>
<evidence type="ECO:0000259" key="4">
    <source>
        <dbReference type="SMART" id="SM00642"/>
    </source>
</evidence>
<dbReference type="InterPro" id="IPR014756">
    <property type="entry name" value="Ig_E-set"/>
</dbReference>
<dbReference type="Gene3D" id="2.60.40.1180">
    <property type="entry name" value="Golgi alpha-mannosidase II"/>
    <property type="match status" value="1"/>
</dbReference>
<evidence type="ECO:0000256" key="1">
    <source>
        <dbReference type="ARBA" id="ARBA00008061"/>
    </source>
</evidence>
<feature type="domain" description="Glycosyl hydrolase family 13 catalytic" evidence="4">
    <location>
        <begin position="137"/>
        <end position="578"/>
    </location>
</feature>
<dbReference type="InterPro" id="IPR004185">
    <property type="entry name" value="Glyco_hydro_13_lg-like_dom"/>
</dbReference>
<name>A0A285FF87_9FIRM</name>
<dbReference type="SUPFAM" id="SSF81296">
    <property type="entry name" value="E set domains"/>
    <property type="match status" value="1"/>
</dbReference>
<dbReference type="STRING" id="1413210.U472_01555"/>
<dbReference type="SUPFAM" id="SSF51011">
    <property type="entry name" value="Glycosyl hydrolase domain"/>
    <property type="match status" value="1"/>
</dbReference>
<dbReference type="RefSeq" id="WP_172431793.1">
    <property type="nucleotide sequence ID" value="NZ_OBDZ01000002.1"/>
</dbReference>
<dbReference type="CDD" id="cd02857">
    <property type="entry name" value="E_set_CDase_PDE_N"/>
    <property type="match status" value="1"/>
</dbReference>
<protein>
    <submittedName>
        <fullName evidence="5">Glycosidase</fullName>
    </submittedName>
</protein>
<dbReference type="EMBL" id="OBDZ01000002">
    <property type="protein sequence ID" value="SNY09918.1"/>
    <property type="molecule type" value="Genomic_DNA"/>
</dbReference>
<dbReference type="Gene3D" id="2.60.40.10">
    <property type="entry name" value="Immunoglobulins"/>
    <property type="match status" value="1"/>
</dbReference>
<dbReference type="InterPro" id="IPR032091">
    <property type="entry name" value="Malt_amylase-like_C"/>
</dbReference>
<evidence type="ECO:0000313" key="5">
    <source>
        <dbReference type="EMBL" id="SNY09918.1"/>
    </source>
</evidence>
<reference evidence="6" key="1">
    <citation type="submission" date="2017-09" db="EMBL/GenBank/DDBJ databases">
        <authorList>
            <person name="Varghese N."/>
            <person name="Submissions S."/>
        </authorList>
    </citation>
    <scope>NUCLEOTIDE SEQUENCE [LARGE SCALE GENOMIC DNA]</scope>
    <source>
        <strain evidence="6">MSL47</strain>
    </source>
</reference>
<keyword evidence="3 5" id="KW-0326">Glycosidase</keyword>
<evidence type="ECO:0000313" key="6">
    <source>
        <dbReference type="Proteomes" id="UP000219573"/>
    </source>
</evidence>
<dbReference type="Pfam" id="PF00128">
    <property type="entry name" value="Alpha-amylase"/>
    <property type="match status" value="2"/>
</dbReference>
<keyword evidence="6" id="KW-1185">Reference proteome</keyword>
<proteinExistence type="inferred from homology"/>
<dbReference type="SUPFAM" id="SSF51445">
    <property type="entry name" value="(Trans)glycosidases"/>
    <property type="match status" value="1"/>
</dbReference>
<dbReference type="InterPro" id="IPR017853">
    <property type="entry name" value="GH"/>
</dbReference>
<dbReference type="GO" id="GO:0004553">
    <property type="term" value="F:hydrolase activity, hydrolyzing O-glycosyl compounds"/>
    <property type="evidence" value="ECO:0007669"/>
    <property type="project" value="InterPro"/>
</dbReference>
<keyword evidence="2" id="KW-0378">Hydrolase</keyword>
<dbReference type="InterPro" id="IPR013780">
    <property type="entry name" value="Glyco_hydro_b"/>
</dbReference>
<sequence>MLKEAIYHQPYGNYAYPVADDKLFIQLRAKKGDLKKVHVFYDERFRDWDNNLPRFTLELNKYSSDELFDYFRVEMQFSKKRFKYYFLLDDGEEQCYYSSYGFAKDVIDYNGCFQYTYICEKDYFDTPNWVKDAVFYQIFPDRFYNGDPTINTNKLTDWNEMPQWHSFYGGDLAGIIQKLDYLENLGITAIYLTPVFKSSTNHRYDIVDYMEIDPELGDIDTCKELINQAHQRGIKVIFDGVFNHTSNEFFAFQDIIEKGEDSKYKDWYYLDGFPVKKTPSSTRGMINKVIEKLLQSDSPSLTTLQEEIIAKLELESQEDKEYVLGLVAYLVEERNKGEDISKLDAHQLWERATEVDELAKVIYPNYETFANGVWSMPKLKTANPEVREYLLEVARYWIEEVGIDGWRLDVADEVDHYFWREFRKVVKEANPEAYIVGEVWHDATPWLSGEQFDGVMNYLFATSVWDFFSRRKINVNTFEDRLAKVRTLYKSPAQAASLNLLDSHDTGRVLTISHGDKTRHKLAVAFQMTYLGAPMIYYGDELAMEGGGDPDCRRTMIWDEQRQDRDMFEWYKSLIAIRKDNIALRTGDFTLIKKDAINNIYAFTRKKEDNQLLVIFNNSNLSAELEFDLEELAIDIDLFIELLSNKEYQVEHGKIKINVEGYNVAILKADNNE</sequence>
<dbReference type="Proteomes" id="UP000219573">
    <property type="component" value="Unassembled WGS sequence"/>
</dbReference>
<dbReference type="CDD" id="cd11338">
    <property type="entry name" value="AmyAc_CMD"/>
    <property type="match status" value="1"/>
</dbReference>
<dbReference type="SMART" id="SM00642">
    <property type="entry name" value="Aamy"/>
    <property type="match status" value="1"/>
</dbReference>
<evidence type="ECO:0000256" key="3">
    <source>
        <dbReference type="ARBA" id="ARBA00023295"/>
    </source>
</evidence>
<dbReference type="InterPro" id="IPR013783">
    <property type="entry name" value="Ig-like_fold"/>
</dbReference>
<dbReference type="Pfam" id="PF16657">
    <property type="entry name" value="Malt_amylase_C"/>
    <property type="match status" value="1"/>
</dbReference>
<dbReference type="AlphaFoldDB" id="A0A285FF87"/>
<organism evidence="5 6">
    <name type="scientific">Orenia metallireducens</name>
    <dbReference type="NCBI Taxonomy" id="1413210"/>
    <lineage>
        <taxon>Bacteria</taxon>
        <taxon>Bacillati</taxon>
        <taxon>Bacillota</taxon>
        <taxon>Clostridia</taxon>
        <taxon>Halanaerobiales</taxon>
        <taxon>Halobacteroidaceae</taxon>
        <taxon>Orenia</taxon>
    </lineage>
</organism>
<dbReference type="InterPro" id="IPR006047">
    <property type="entry name" value="GH13_cat_dom"/>
</dbReference>
<gene>
    <name evidence="5" type="ORF">SAMN06265827_10231</name>
</gene>
<comment type="similarity">
    <text evidence="1">Belongs to the glycosyl hydrolase 13 family.</text>
</comment>
<accession>A0A285FF87</accession>
<dbReference type="PANTHER" id="PTHR10357:SF210">
    <property type="entry name" value="MALTODEXTRIN GLUCOSIDASE"/>
    <property type="match status" value="1"/>
</dbReference>